<name>A0A4Y2DF14_ARAVE</name>
<protein>
    <submittedName>
        <fullName evidence="1">Uncharacterized protein</fullName>
    </submittedName>
</protein>
<reference evidence="1 2" key="1">
    <citation type="journal article" date="2019" name="Sci. Rep.">
        <title>Orb-weaving spider Araneus ventricosus genome elucidates the spidroin gene catalogue.</title>
        <authorList>
            <person name="Kono N."/>
            <person name="Nakamura H."/>
            <person name="Ohtoshi R."/>
            <person name="Moran D.A.P."/>
            <person name="Shinohara A."/>
            <person name="Yoshida Y."/>
            <person name="Fujiwara M."/>
            <person name="Mori M."/>
            <person name="Tomita M."/>
            <person name="Arakawa K."/>
        </authorList>
    </citation>
    <scope>NUCLEOTIDE SEQUENCE [LARGE SCALE GENOMIC DNA]</scope>
</reference>
<evidence type="ECO:0000313" key="2">
    <source>
        <dbReference type="Proteomes" id="UP000499080"/>
    </source>
</evidence>
<gene>
    <name evidence="1" type="ORF">AVEN_246611_1</name>
</gene>
<accession>A0A4Y2DF14</accession>
<comment type="caution">
    <text evidence="1">The sequence shown here is derived from an EMBL/GenBank/DDBJ whole genome shotgun (WGS) entry which is preliminary data.</text>
</comment>
<sequence>MLQTFTFLCTWPVDCAWLEEYPFSMSKYSRLTFWDSISLRNELPYLRYLDGTVHHARRLLVQGFQDRILSESARNGFSTTCCIPLAFKQVIDDLP</sequence>
<dbReference type="AlphaFoldDB" id="A0A4Y2DF14"/>
<keyword evidence="2" id="KW-1185">Reference proteome</keyword>
<organism evidence="1 2">
    <name type="scientific">Araneus ventricosus</name>
    <name type="common">Orbweaver spider</name>
    <name type="synonym">Epeira ventricosa</name>
    <dbReference type="NCBI Taxonomy" id="182803"/>
    <lineage>
        <taxon>Eukaryota</taxon>
        <taxon>Metazoa</taxon>
        <taxon>Ecdysozoa</taxon>
        <taxon>Arthropoda</taxon>
        <taxon>Chelicerata</taxon>
        <taxon>Arachnida</taxon>
        <taxon>Araneae</taxon>
        <taxon>Araneomorphae</taxon>
        <taxon>Entelegynae</taxon>
        <taxon>Araneoidea</taxon>
        <taxon>Araneidae</taxon>
        <taxon>Araneus</taxon>
    </lineage>
</organism>
<evidence type="ECO:0000313" key="1">
    <source>
        <dbReference type="EMBL" id="GBM14454.1"/>
    </source>
</evidence>
<dbReference type="Proteomes" id="UP000499080">
    <property type="component" value="Unassembled WGS sequence"/>
</dbReference>
<proteinExistence type="predicted"/>
<dbReference type="EMBL" id="BGPR01000343">
    <property type="protein sequence ID" value="GBM14454.1"/>
    <property type="molecule type" value="Genomic_DNA"/>
</dbReference>